<dbReference type="STRING" id="1076872.G8ZV63"/>
<keyword evidence="3" id="KW-0862">Zinc</keyword>
<dbReference type="PROSITE" id="PS50178">
    <property type="entry name" value="ZF_FYVE"/>
    <property type="match status" value="1"/>
</dbReference>
<accession>G8ZV63</accession>
<dbReference type="InterPro" id="IPR011011">
    <property type="entry name" value="Znf_FYVE_PHD"/>
</dbReference>
<dbReference type="GO" id="GO:0006895">
    <property type="term" value="P:Golgi to endosome transport"/>
    <property type="evidence" value="ECO:0007669"/>
    <property type="project" value="EnsemblFungi"/>
</dbReference>
<dbReference type="GO" id="GO:0008270">
    <property type="term" value="F:zinc ion binding"/>
    <property type="evidence" value="ECO:0007669"/>
    <property type="project" value="UniProtKB-KW"/>
</dbReference>
<keyword evidence="5" id="KW-0175">Coiled coil</keyword>
<dbReference type="InterPro" id="IPR013083">
    <property type="entry name" value="Znf_RING/FYVE/PHD"/>
</dbReference>
<dbReference type="InParanoid" id="G8ZV63"/>
<evidence type="ECO:0000256" key="2">
    <source>
        <dbReference type="ARBA" id="ARBA00022771"/>
    </source>
</evidence>
<dbReference type="InterPro" id="IPR013087">
    <property type="entry name" value="Znf_C2H2_type"/>
</dbReference>
<evidence type="ECO:0000313" key="8">
    <source>
        <dbReference type="EMBL" id="CCE92507.1"/>
    </source>
</evidence>
<dbReference type="InterPro" id="IPR000306">
    <property type="entry name" value="Znf_FYVE"/>
</dbReference>
<sequence>MVATGEQASEDFHDSENGELSIFNCPVCSKELSDLRRLNYHLDNDHSFGEPQELATHPVNKQVKGRHKRDGFVAGHLKAFEPGISCCHECGRLLRKGTGIVNCHKCGELFCGAHCRNTIKLDSHGRYDPQKGRWYVCCYKCFGARPGYNDYGSSRELTETLKSLRTMKNEDKQLRIIQLENRLVRLLDGIIAIIRQYKGSLLEGFRVQKDISKLERTVTSWRDDNEATHCNICNQVFDITLRRHHCRLCGNIVCDSRSTNCSNQVPIYNLMNAANDLPFTEATQELVSDNVSIRLCSECIHNLFFQRKFKKEVRQPLSPLLSQCESISNTSRVIIQLTASLGDIERIKSISQAPEQFDVNESNKLRAKLLRAVASYHQSTKQISMIKPKNNAEKKIQQSVRMASSIFIDEKVLQLKSLPCINPPQIYHAPESQEVVKLSNFLADNLSIKEIKEIKQFREELMVLKEQAFLVETMIENAKKQRNFEEINILNGNLQELESRMQTIQEYLGDQSFA</sequence>
<feature type="domain" description="C2H2-type" evidence="6">
    <location>
        <begin position="23"/>
        <end position="51"/>
    </location>
</feature>
<keyword evidence="2 4" id="KW-0863">Zinc-finger</keyword>
<dbReference type="Pfam" id="PF11464">
    <property type="entry name" value="Rbsn"/>
    <property type="match status" value="1"/>
</dbReference>
<dbReference type="GO" id="GO:0006906">
    <property type="term" value="P:vesicle fusion"/>
    <property type="evidence" value="ECO:0007669"/>
    <property type="project" value="EnsemblFungi"/>
</dbReference>
<dbReference type="PROSITE" id="PS00028">
    <property type="entry name" value="ZINC_FINGER_C2H2_1"/>
    <property type="match status" value="1"/>
</dbReference>
<protein>
    <recommendedName>
        <fullName evidence="10">FYVE-type domain-containing protein</fullName>
    </recommendedName>
</protein>
<dbReference type="EMBL" id="HE616746">
    <property type="protein sequence ID" value="CCE92507.1"/>
    <property type="molecule type" value="Genomic_DNA"/>
</dbReference>
<dbReference type="GO" id="GO:0005829">
    <property type="term" value="C:cytosol"/>
    <property type="evidence" value="ECO:0007669"/>
    <property type="project" value="GOC"/>
</dbReference>
<dbReference type="Proteomes" id="UP000005627">
    <property type="component" value="Chromosome 5"/>
</dbReference>
<evidence type="ECO:0000256" key="3">
    <source>
        <dbReference type="ARBA" id="ARBA00022833"/>
    </source>
</evidence>
<dbReference type="FunCoup" id="G8ZV63">
    <property type="interactions" value="99"/>
</dbReference>
<evidence type="ECO:0008006" key="10">
    <source>
        <dbReference type="Google" id="ProtNLM"/>
    </source>
</evidence>
<feature type="coiled-coil region" evidence="5">
    <location>
        <begin position="480"/>
        <end position="507"/>
    </location>
</feature>
<proteinExistence type="predicted"/>
<dbReference type="CDD" id="cd15737">
    <property type="entry name" value="FYVE2_Vac1p_like"/>
    <property type="match status" value="1"/>
</dbReference>
<evidence type="ECO:0000259" key="6">
    <source>
        <dbReference type="PROSITE" id="PS50157"/>
    </source>
</evidence>
<dbReference type="OrthoDB" id="166134at2759"/>
<organism evidence="8 9">
    <name type="scientific">Torulaspora delbrueckii</name>
    <name type="common">Yeast</name>
    <name type="synonym">Candida colliculosa</name>
    <dbReference type="NCBI Taxonomy" id="4950"/>
    <lineage>
        <taxon>Eukaryota</taxon>
        <taxon>Fungi</taxon>
        <taxon>Dikarya</taxon>
        <taxon>Ascomycota</taxon>
        <taxon>Saccharomycotina</taxon>
        <taxon>Saccharomycetes</taxon>
        <taxon>Saccharomycetales</taxon>
        <taxon>Saccharomycetaceae</taxon>
        <taxon>Torulaspora</taxon>
    </lineage>
</organism>
<dbReference type="SUPFAM" id="SSF57903">
    <property type="entry name" value="FYVE/PHD zinc finger"/>
    <property type="match status" value="2"/>
</dbReference>
<dbReference type="CDD" id="cd15761">
    <property type="entry name" value="FYVE1_Vac1p_like"/>
    <property type="match status" value="1"/>
</dbReference>
<dbReference type="PANTHER" id="PTHR13510:SF44">
    <property type="entry name" value="RABENOSYN-5"/>
    <property type="match status" value="1"/>
</dbReference>
<keyword evidence="1" id="KW-0479">Metal-binding</keyword>
<feature type="domain" description="FYVE-type" evidence="7">
    <location>
        <begin position="224"/>
        <end position="304"/>
    </location>
</feature>
<dbReference type="Gene3D" id="4.10.860.20">
    <property type="entry name" value="Rabenosyn, Rab binding domain"/>
    <property type="match status" value="1"/>
</dbReference>
<dbReference type="GO" id="GO:0010009">
    <property type="term" value="C:cytoplasmic side of endosome membrane"/>
    <property type="evidence" value="ECO:0007669"/>
    <property type="project" value="EnsemblFungi"/>
</dbReference>
<dbReference type="AlphaFoldDB" id="G8ZV63"/>
<dbReference type="PROSITE" id="PS50157">
    <property type="entry name" value="ZINC_FINGER_C2H2_2"/>
    <property type="match status" value="1"/>
</dbReference>
<reference evidence="8 9" key="1">
    <citation type="journal article" date="2011" name="Proc. Natl. Acad. Sci. U.S.A.">
        <title>Evolutionary erosion of yeast sex chromosomes by mating-type switching accidents.</title>
        <authorList>
            <person name="Gordon J.L."/>
            <person name="Armisen D."/>
            <person name="Proux-Wera E."/>
            <person name="Oheigeartaigh S.S."/>
            <person name="Byrne K.P."/>
            <person name="Wolfe K.H."/>
        </authorList>
    </citation>
    <scope>NUCLEOTIDE SEQUENCE [LARGE SCALE GENOMIC DNA]</scope>
    <source>
        <strain evidence="9">ATCC 10662 / CBS 1146 / NBRC 0425 / NCYC 2629 / NRRL Y-866</strain>
    </source>
</reference>
<dbReference type="InterPro" id="IPR021565">
    <property type="entry name" value="Rbsn_Rab-bd"/>
</dbReference>
<dbReference type="Gene3D" id="3.30.40.10">
    <property type="entry name" value="Zinc/RING finger domain, C3HC4 (zinc finger)"/>
    <property type="match status" value="1"/>
</dbReference>
<dbReference type="InterPro" id="IPR017455">
    <property type="entry name" value="Znf_FYVE-rel"/>
</dbReference>
<dbReference type="GO" id="GO:0000011">
    <property type="term" value="P:vacuole inheritance"/>
    <property type="evidence" value="ECO:0007669"/>
    <property type="project" value="EnsemblFungi"/>
</dbReference>
<evidence type="ECO:0000259" key="7">
    <source>
        <dbReference type="PROSITE" id="PS50178"/>
    </source>
</evidence>
<dbReference type="GO" id="GO:0006896">
    <property type="term" value="P:Golgi to vacuole transport"/>
    <property type="evidence" value="ECO:0007669"/>
    <property type="project" value="EnsemblFungi"/>
</dbReference>
<keyword evidence="9" id="KW-1185">Reference proteome</keyword>
<gene>
    <name evidence="8" type="primary">TDEL0E02640</name>
    <name evidence="8" type="ORF">TDEL_0E02640</name>
</gene>
<dbReference type="InterPro" id="IPR052727">
    <property type="entry name" value="Rab4/Rab5_effector"/>
</dbReference>
<dbReference type="PANTHER" id="PTHR13510">
    <property type="entry name" value="FYVE-FINGER-CONTAINING RAB5 EFFECTOR PROTEIN RABENOSYN-5-RELATED"/>
    <property type="match status" value="1"/>
</dbReference>
<dbReference type="HOGENOM" id="CLU_026440_0_0_1"/>
<dbReference type="GO" id="GO:0032266">
    <property type="term" value="F:phosphatidylinositol-3-phosphate binding"/>
    <property type="evidence" value="ECO:0007669"/>
    <property type="project" value="EnsemblFungi"/>
</dbReference>
<dbReference type="eggNOG" id="KOG1842">
    <property type="taxonomic scope" value="Eukaryota"/>
</dbReference>
<dbReference type="GeneID" id="11503908"/>
<evidence type="ECO:0000313" key="9">
    <source>
        <dbReference type="Proteomes" id="UP000005627"/>
    </source>
</evidence>
<dbReference type="Pfam" id="PF01363">
    <property type="entry name" value="FYVE"/>
    <property type="match status" value="1"/>
</dbReference>
<dbReference type="KEGG" id="tdl:TDEL_0E02640"/>
<evidence type="ECO:0000256" key="4">
    <source>
        <dbReference type="PROSITE-ProRule" id="PRU00042"/>
    </source>
</evidence>
<dbReference type="SUPFAM" id="SSF140125">
    <property type="entry name" value="Rabenosyn-5 Rab-binding domain-like"/>
    <property type="match status" value="1"/>
</dbReference>
<name>G8ZV63_TORDE</name>
<evidence type="ECO:0000256" key="1">
    <source>
        <dbReference type="ARBA" id="ARBA00022723"/>
    </source>
</evidence>
<dbReference type="InterPro" id="IPR036531">
    <property type="entry name" value="Rbsn_Rab-bd_sf"/>
</dbReference>
<dbReference type="RefSeq" id="XP_003681718.1">
    <property type="nucleotide sequence ID" value="XM_003681670.1"/>
</dbReference>
<dbReference type="SMART" id="SM00064">
    <property type="entry name" value="FYVE"/>
    <property type="match status" value="2"/>
</dbReference>
<evidence type="ECO:0000256" key="5">
    <source>
        <dbReference type="SAM" id="Coils"/>
    </source>
</evidence>
<dbReference type="GO" id="GO:0006904">
    <property type="term" value="P:vesicle docking involved in exocytosis"/>
    <property type="evidence" value="ECO:0007669"/>
    <property type="project" value="EnsemblFungi"/>
</dbReference>